<dbReference type="SUPFAM" id="SSF48726">
    <property type="entry name" value="Immunoglobulin"/>
    <property type="match status" value="1"/>
</dbReference>
<accession>A0AAV7DI91</accession>
<dbReference type="InterPro" id="IPR013106">
    <property type="entry name" value="Ig_V-set"/>
</dbReference>
<name>A0AAV7DI91_ENGPU</name>
<proteinExistence type="predicted"/>
<reference evidence="3" key="1">
    <citation type="thesis" date="2020" institute="ProQuest LLC" country="789 East Eisenhower Parkway, Ann Arbor, MI, USA">
        <title>Comparative Genomics and Chromosome Evolution.</title>
        <authorList>
            <person name="Mudd A.B."/>
        </authorList>
    </citation>
    <scope>NUCLEOTIDE SEQUENCE</scope>
    <source>
        <strain evidence="3">237g6f4</strain>
        <tissue evidence="3">Blood</tissue>
    </source>
</reference>
<sequence>MSWIILCVVLVQSLTSGSAQHVLTQEPMMSASLNQRVTFSCHLNTGTVLDTNYPYWYQQKPGQIPRLLIYNTDVRPSGIPNRFSGSKSGNHAYLTISATQDEDNADYYCLMWFSDIFNSLNL</sequence>
<feature type="signal peptide" evidence="1">
    <location>
        <begin position="1"/>
        <end position="19"/>
    </location>
</feature>
<dbReference type="SMART" id="SM00406">
    <property type="entry name" value="IGv"/>
    <property type="match status" value="1"/>
</dbReference>
<dbReference type="InterPro" id="IPR007110">
    <property type="entry name" value="Ig-like_dom"/>
</dbReference>
<dbReference type="InterPro" id="IPR013783">
    <property type="entry name" value="Ig-like_fold"/>
</dbReference>
<evidence type="ECO:0000256" key="1">
    <source>
        <dbReference type="SAM" id="SignalP"/>
    </source>
</evidence>
<dbReference type="InterPro" id="IPR050150">
    <property type="entry name" value="IgV_Light_Chain"/>
</dbReference>
<evidence type="ECO:0000313" key="4">
    <source>
        <dbReference type="Proteomes" id="UP000824782"/>
    </source>
</evidence>
<dbReference type="Proteomes" id="UP000824782">
    <property type="component" value="Unassembled WGS sequence"/>
</dbReference>
<evidence type="ECO:0000259" key="2">
    <source>
        <dbReference type="PROSITE" id="PS50835"/>
    </source>
</evidence>
<organism evidence="3 4">
    <name type="scientific">Engystomops pustulosus</name>
    <name type="common">Tungara frog</name>
    <name type="synonym">Physalaemus pustulosus</name>
    <dbReference type="NCBI Taxonomy" id="76066"/>
    <lineage>
        <taxon>Eukaryota</taxon>
        <taxon>Metazoa</taxon>
        <taxon>Chordata</taxon>
        <taxon>Craniata</taxon>
        <taxon>Vertebrata</taxon>
        <taxon>Euteleostomi</taxon>
        <taxon>Amphibia</taxon>
        <taxon>Batrachia</taxon>
        <taxon>Anura</taxon>
        <taxon>Neobatrachia</taxon>
        <taxon>Hyloidea</taxon>
        <taxon>Leptodactylidae</taxon>
        <taxon>Leiuperinae</taxon>
        <taxon>Engystomops</taxon>
    </lineage>
</organism>
<dbReference type="EMBL" id="WNYA01000001">
    <property type="protein sequence ID" value="KAG8597223.1"/>
    <property type="molecule type" value="Genomic_DNA"/>
</dbReference>
<gene>
    <name evidence="3" type="ORF">GDO81_002202</name>
</gene>
<keyword evidence="1" id="KW-0732">Signal</keyword>
<protein>
    <recommendedName>
        <fullName evidence="2">Ig-like domain-containing protein</fullName>
    </recommendedName>
</protein>
<feature type="domain" description="Ig-like" evidence="2">
    <location>
        <begin position="20"/>
        <end position="109"/>
    </location>
</feature>
<comment type="caution">
    <text evidence="3">The sequence shown here is derived from an EMBL/GenBank/DDBJ whole genome shotgun (WGS) entry which is preliminary data.</text>
</comment>
<dbReference type="PANTHER" id="PTHR23267">
    <property type="entry name" value="IMMUNOGLOBULIN LIGHT CHAIN"/>
    <property type="match status" value="1"/>
</dbReference>
<dbReference type="Gene3D" id="2.60.40.10">
    <property type="entry name" value="Immunoglobulins"/>
    <property type="match status" value="1"/>
</dbReference>
<dbReference type="Pfam" id="PF07686">
    <property type="entry name" value="V-set"/>
    <property type="match status" value="1"/>
</dbReference>
<dbReference type="InterPro" id="IPR036179">
    <property type="entry name" value="Ig-like_dom_sf"/>
</dbReference>
<keyword evidence="4" id="KW-1185">Reference proteome</keyword>
<feature type="chain" id="PRO_5044000772" description="Ig-like domain-containing protein" evidence="1">
    <location>
        <begin position="20"/>
        <end position="122"/>
    </location>
</feature>
<evidence type="ECO:0000313" key="3">
    <source>
        <dbReference type="EMBL" id="KAG8597223.1"/>
    </source>
</evidence>
<dbReference type="PROSITE" id="PS50835">
    <property type="entry name" value="IG_LIKE"/>
    <property type="match status" value="1"/>
</dbReference>
<dbReference type="AlphaFoldDB" id="A0AAV7DI91"/>